<proteinExistence type="predicted"/>
<comment type="caution">
    <text evidence="2">The sequence shown here is derived from an EMBL/GenBank/DDBJ whole genome shotgun (WGS) entry which is preliminary data.</text>
</comment>
<evidence type="ECO:0000256" key="1">
    <source>
        <dbReference type="SAM" id="MobiDB-lite"/>
    </source>
</evidence>
<evidence type="ECO:0000313" key="2">
    <source>
        <dbReference type="EMBL" id="KAF9443057.1"/>
    </source>
</evidence>
<dbReference type="EMBL" id="MU151525">
    <property type="protein sequence ID" value="KAF9443057.1"/>
    <property type="molecule type" value="Genomic_DNA"/>
</dbReference>
<dbReference type="Proteomes" id="UP000807342">
    <property type="component" value="Unassembled WGS sequence"/>
</dbReference>
<organism evidence="2 3">
    <name type="scientific">Macrolepiota fuliginosa MF-IS2</name>
    <dbReference type="NCBI Taxonomy" id="1400762"/>
    <lineage>
        <taxon>Eukaryota</taxon>
        <taxon>Fungi</taxon>
        <taxon>Dikarya</taxon>
        <taxon>Basidiomycota</taxon>
        <taxon>Agaricomycotina</taxon>
        <taxon>Agaricomycetes</taxon>
        <taxon>Agaricomycetidae</taxon>
        <taxon>Agaricales</taxon>
        <taxon>Agaricineae</taxon>
        <taxon>Agaricaceae</taxon>
        <taxon>Macrolepiota</taxon>
    </lineage>
</organism>
<evidence type="ECO:0000313" key="3">
    <source>
        <dbReference type="Proteomes" id="UP000807342"/>
    </source>
</evidence>
<keyword evidence="3" id="KW-1185">Reference proteome</keyword>
<sequence>MCISNHSPRLTLPPLALGRPPYVLLGCMSSSIARAQRVHRIRRPVTSAIPSQQFPHTSSGNSTPALP</sequence>
<feature type="region of interest" description="Disordered" evidence="1">
    <location>
        <begin position="45"/>
        <end position="67"/>
    </location>
</feature>
<protein>
    <submittedName>
        <fullName evidence="2">Uncharacterized protein</fullName>
    </submittedName>
</protein>
<gene>
    <name evidence="2" type="ORF">P691DRAFT_809545</name>
</gene>
<feature type="compositionally biased region" description="Polar residues" evidence="1">
    <location>
        <begin position="48"/>
        <end position="67"/>
    </location>
</feature>
<reference evidence="2" key="1">
    <citation type="submission" date="2020-11" db="EMBL/GenBank/DDBJ databases">
        <authorList>
            <consortium name="DOE Joint Genome Institute"/>
            <person name="Ahrendt S."/>
            <person name="Riley R."/>
            <person name="Andreopoulos W."/>
            <person name="Labutti K."/>
            <person name="Pangilinan J."/>
            <person name="Ruiz-Duenas F.J."/>
            <person name="Barrasa J.M."/>
            <person name="Sanchez-Garcia M."/>
            <person name="Camarero S."/>
            <person name="Miyauchi S."/>
            <person name="Serrano A."/>
            <person name="Linde D."/>
            <person name="Babiker R."/>
            <person name="Drula E."/>
            <person name="Ayuso-Fernandez I."/>
            <person name="Pacheco R."/>
            <person name="Padilla G."/>
            <person name="Ferreira P."/>
            <person name="Barriuso J."/>
            <person name="Kellner H."/>
            <person name="Castanera R."/>
            <person name="Alfaro M."/>
            <person name="Ramirez L."/>
            <person name="Pisabarro A.G."/>
            <person name="Kuo A."/>
            <person name="Tritt A."/>
            <person name="Lipzen A."/>
            <person name="He G."/>
            <person name="Yan M."/>
            <person name="Ng V."/>
            <person name="Cullen D."/>
            <person name="Martin F."/>
            <person name="Rosso M.-N."/>
            <person name="Henrissat B."/>
            <person name="Hibbett D."/>
            <person name="Martinez A.T."/>
            <person name="Grigoriev I.V."/>
        </authorList>
    </citation>
    <scope>NUCLEOTIDE SEQUENCE</scope>
    <source>
        <strain evidence="2">MF-IS2</strain>
    </source>
</reference>
<dbReference type="AlphaFoldDB" id="A0A9P5X2E5"/>
<name>A0A9P5X2E5_9AGAR</name>
<accession>A0A9P5X2E5</accession>